<reference evidence="2 3" key="1">
    <citation type="journal article" date="2018" name="Biotechnol. Adv.">
        <title>Improved genomic resources and new bioinformatic workflow for the carcinogenic parasite Clonorchis sinensis: Biotechnological implications.</title>
        <authorList>
            <person name="Wang D."/>
            <person name="Korhonen P.K."/>
            <person name="Gasser R.B."/>
            <person name="Young N.D."/>
        </authorList>
    </citation>
    <scope>NUCLEOTIDE SEQUENCE [LARGE SCALE GENOMIC DNA]</scope>
    <source>
        <strain evidence="2">Cs-k2</strain>
    </source>
</reference>
<comment type="caution">
    <text evidence="2">The sequence shown here is derived from an EMBL/GenBank/DDBJ whole genome shotgun (WGS) entry which is preliminary data.</text>
</comment>
<name>A0A419QA52_CLOSI</name>
<reference evidence="2 3" key="2">
    <citation type="journal article" date="2021" name="Genomics">
        <title>High-quality reference genome for Clonorchis sinensis.</title>
        <authorList>
            <person name="Young N.D."/>
            <person name="Stroehlein A.J."/>
            <person name="Kinkar L."/>
            <person name="Wang T."/>
            <person name="Sohn W.M."/>
            <person name="Chang B.C.H."/>
            <person name="Kaur P."/>
            <person name="Weisz D."/>
            <person name="Dudchenko O."/>
            <person name="Aiden E.L."/>
            <person name="Korhonen P.K."/>
            <person name="Gasser R.B."/>
        </authorList>
    </citation>
    <scope>NUCLEOTIDE SEQUENCE [LARGE SCALE GENOMIC DNA]</scope>
    <source>
        <strain evidence="2">Cs-k2</strain>
    </source>
</reference>
<proteinExistence type="predicted"/>
<dbReference type="OrthoDB" id="10499595at2759"/>
<organism evidence="2 3">
    <name type="scientific">Clonorchis sinensis</name>
    <name type="common">Chinese liver fluke</name>
    <dbReference type="NCBI Taxonomy" id="79923"/>
    <lineage>
        <taxon>Eukaryota</taxon>
        <taxon>Metazoa</taxon>
        <taxon>Spiralia</taxon>
        <taxon>Lophotrochozoa</taxon>
        <taxon>Platyhelminthes</taxon>
        <taxon>Trematoda</taxon>
        <taxon>Digenea</taxon>
        <taxon>Opisthorchiida</taxon>
        <taxon>Opisthorchiata</taxon>
        <taxon>Opisthorchiidae</taxon>
        <taxon>Clonorchis</taxon>
    </lineage>
</organism>
<dbReference type="Proteomes" id="UP000286415">
    <property type="component" value="Unassembled WGS sequence"/>
</dbReference>
<feature type="region of interest" description="Disordered" evidence="1">
    <location>
        <begin position="1"/>
        <end position="32"/>
    </location>
</feature>
<protein>
    <submittedName>
        <fullName evidence="2">Uncharacterized protein</fullName>
    </submittedName>
</protein>
<dbReference type="InParanoid" id="A0A419QA52"/>
<dbReference type="AlphaFoldDB" id="A0A419QA52"/>
<feature type="compositionally biased region" description="Polar residues" evidence="1">
    <location>
        <begin position="13"/>
        <end position="26"/>
    </location>
</feature>
<accession>A0A419QA52</accession>
<evidence type="ECO:0000256" key="1">
    <source>
        <dbReference type="SAM" id="MobiDB-lite"/>
    </source>
</evidence>
<keyword evidence="3" id="KW-1185">Reference proteome</keyword>
<evidence type="ECO:0000313" key="2">
    <source>
        <dbReference type="EMBL" id="KAG5442668.1"/>
    </source>
</evidence>
<evidence type="ECO:0000313" key="3">
    <source>
        <dbReference type="Proteomes" id="UP000286415"/>
    </source>
</evidence>
<sequence>MSSQIHGPDSWATPRTDNGTQTTCAFSSKKPNRVEKKPESASAIALHLFESNHHISIDGYTMLNLQAALSNIIPELTFNIVRNLLTSIINSARRADLNVMCIHTNNKVAELFLILMVVIFPLPQLAKYYRQPLGLNNLPLRSVRFIIINIIVINSMTSVFNTDALLPHNHNLFKSLILKERIKVTRKRLGATLHNHGEKLTTRSQLTLVSSHNLQRLQLGAVRITWSSSWKASSTENTSTFRDFFHTPLPNLGLVTSPLPPPRIGHGKRHCLRQTMVRHTQHMSQPTQLLVLDIFFNGSTLCTTENSLSNCLVTDMPTPTHTSYGSQTTIVEHLKTSQFRCSNRPSPTGIQQNSPHCRLIHTSLEIQGYTTLTP</sequence>
<dbReference type="EMBL" id="NIRI02000056">
    <property type="protein sequence ID" value="KAG5442668.1"/>
    <property type="molecule type" value="Genomic_DNA"/>
</dbReference>
<gene>
    <name evidence="2" type="ORF">CSKR_111904</name>
</gene>